<dbReference type="PANTHER" id="PTHR45339:SF1">
    <property type="entry name" value="HYBRID SIGNAL TRANSDUCTION HISTIDINE KINASE J"/>
    <property type="match status" value="1"/>
</dbReference>
<dbReference type="PANTHER" id="PTHR45339">
    <property type="entry name" value="HYBRID SIGNAL TRANSDUCTION HISTIDINE KINASE J"/>
    <property type="match status" value="1"/>
</dbReference>
<dbReference type="KEGG" id="mfo:Metfor_2328"/>
<dbReference type="EMBL" id="CP003167">
    <property type="protein sequence ID" value="AGB03332.1"/>
    <property type="molecule type" value="Genomic_DNA"/>
</dbReference>
<evidence type="ECO:0000313" key="6">
    <source>
        <dbReference type="Proteomes" id="UP000010824"/>
    </source>
</evidence>
<protein>
    <submittedName>
        <fullName evidence="5">CheY-like receiver domain-containing protein</fullName>
    </submittedName>
</protein>
<dbReference type="Pfam" id="PF00072">
    <property type="entry name" value="Response_reg"/>
    <property type="match status" value="1"/>
</dbReference>
<organism evidence="5 6">
    <name type="scientific">Methanoregula formicica (strain DSM 22288 / NBRC 105244 / SMSP)</name>
    <dbReference type="NCBI Taxonomy" id="593750"/>
    <lineage>
        <taxon>Archaea</taxon>
        <taxon>Methanobacteriati</taxon>
        <taxon>Methanobacteriota</taxon>
        <taxon>Stenosarchaea group</taxon>
        <taxon>Methanomicrobia</taxon>
        <taxon>Methanomicrobiales</taxon>
        <taxon>Methanoregulaceae</taxon>
        <taxon>Methanoregula</taxon>
    </lineage>
</organism>
<dbReference type="RefSeq" id="WP_015286295.1">
    <property type="nucleotide sequence ID" value="NC_019943.1"/>
</dbReference>
<dbReference type="InParanoid" id="L0HF23"/>
<evidence type="ECO:0000256" key="1">
    <source>
        <dbReference type="ARBA" id="ARBA00022553"/>
    </source>
</evidence>
<gene>
    <name evidence="5" type="ordered locus">Metfor_2328</name>
</gene>
<keyword evidence="6" id="KW-1185">Reference proteome</keyword>
<sequence length="130" mass="14290">MTVRVLYIEDNDQNFYLVNFILSAKGWTVIRANNGREGIDLAVKEVPDVILLDILLPVMDGYATARELRKLPGLSMTPIIAVTSYAMAGDREKALAAGCTAYIEKPINPKTFTDQVSRYLSPGSPWGEGP</sequence>
<dbReference type="Gene3D" id="3.40.50.2300">
    <property type="match status" value="1"/>
</dbReference>
<dbReference type="PROSITE" id="PS50110">
    <property type="entry name" value="RESPONSE_REGULATORY"/>
    <property type="match status" value="1"/>
</dbReference>
<evidence type="ECO:0000256" key="3">
    <source>
        <dbReference type="PROSITE-ProRule" id="PRU00169"/>
    </source>
</evidence>
<accession>L0HF23</accession>
<keyword evidence="1 3" id="KW-0597">Phosphoprotein</keyword>
<feature type="modified residue" description="4-aspartylphosphate" evidence="3">
    <location>
        <position position="53"/>
    </location>
</feature>
<dbReference type="AlphaFoldDB" id="L0HF23"/>
<name>L0HF23_METFS</name>
<dbReference type="GeneID" id="14309720"/>
<reference evidence="5 6" key="2">
    <citation type="journal article" date="2014" name="Genome Announc.">
        <title>Complete Genome Sequence of Methanoregula formicica SMSPT, a Mesophilic Hydrogenotrophic Methanogen Isolated from a Methanogenic Upflow Anaerobic Sludge Blanket Reactor.</title>
        <authorList>
            <person name="Yamamoto K."/>
            <person name="Tamaki H."/>
            <person name="Cadillo-Quiroz H."/>
            <person name="Imachi H."/>
            <person name="Kyrpides N."/>
            <person name="Woyke T."/>
            <person name="Goodwin L."/>
            <person name="Zinder S.H."/>
            <person name="Kamagata Y."/>
            <person name="Liu W.T."/>
        </authorList>
    </citation>
    <scope>NUCLEOTIDE SEQUENCE [LARGE SCALE GENOMIC DNA]</scope>
    <source>
        <strain evidence="6">DSM 22288 / NBRC 105244 / SMSP</strain>
    </source>
</reference>
<dbReference type="OrthoDB" id="9652at2157"/>
<keyword evidence="2" id="KW-0902">Two-component regulatory system</keyword>
<dbReference type="SMART" id="SM00448">
    <property type="entry name" value="REC"/>
    <property type="match status" value="1"/>
</dbReference>
<dbReference type="GO" id="GO:0000160">
    <property type="term" value="P:phosphorelay signal transduction system"/>
    <property type="evidence" value="ECO:0007669"/>
    <property type="project" value="UniProtKB-KW"/>
</dbReference>
<dbReference type="SUPFAM" id="SSF52172">
    <property type="entry name" value="CheY-like"/>
    <property type="match status" value="1"/>
</dbReference>
<proteinExistence type="predicted"/>
<dbReference type="eggNOG" id="arCOG02589">
    <property type="taxonomic scope" value="Archaea"/>
</dbReference>
<dbReference type="HOGENOM" id="CLU_000445_69_17_2"/>
<evidence type="ECO:0000313" key="5">
    <source>
        <dbReference type="EMBL" id="AGB03332.1"/>
    </source>
</evidence>
<evidence type="ECO:0000256" key="2">
    <source>
        <dbReference type="ARBA" id="ARBA00023012"/>
    </source>
</evidence>
<feature type="domain" description="Response regulatory" evidence="4">
    <location>
        <begin position="4"/>
        <end position="120"/>
    </location>
</feature>
<dbReference type="InterPro" id="IPR001789">
    <property type="entry name" value="Sig_transdc_resp-reg_receiver"/>
</dbReference>
<evidence type="ECO:0000259" key="4">
    <source>
        <dbReference type="PROSITE" id="PS50110"/>
    </source>
</evidence>
<reference evidence="6" key="1">
    <citation type="submission" date="2011-12" db="EMBL/GenBank/DDBJ databases">
        <title>Complete sequence of Methanoregula formicicum SMSP.</title>
        <authorList>
            <person name="Lucas S."/>
            <person name="Han J."/>
            <person name="Lapidus A."/>
            <person name="Cheng J.-F."/>
            <person name="Goodwin L."/>
            <person name="Pitluck S."/>
            <person name="Peters L."/>
            <person name="Ovchinnikova G."/>
            <person name="Teshima H."/>
            <person name="Detter J.C."/>
            <person name="Han C."/>
            <person name="Tapia R."/>
            <person name="Land M."/>
            <person name="Hauser L."/>
            <person name="Kyrpides N."/>
            <person name="Ivanova N."/>
            <person name="Pagani I."/>
            <person name="Imachi H."/>
            <person name="Tamaki H."/>
            <person name="Sekiguchi Y."/>
            <person name="Kamagata Y."/>
            <person name="Cadillo-Quiroz H."/>
            <person name="Zinder S."/>
            <person name="Liu W.-T."/>
            <person name="Woyke T."/>
        </authorList>
    </citation>
    <scope>NUCLEOTIDE SEQUENCE [LARGE SCALE GENOMIC DNA]</scope>
    <source>
        <strain evidence="6">DSM 22288 / NBRC 105244 / SMSP</strain>
    </source>
</reference>
<dbReference type="STRING" id="593750.Metfor_2328"/>
<dbReference type="InterPro" id="IPR011006">
    <property type="entry name" value="CheY-like_superfamily"/>
</dbReference>
<dbReference type="Proteomes" id="UP000010824">
    <property type="component" value="Chromosome"/>
</dbReference>